<accession>A0A3G2I668</accession>
<proteinExistence type="predicted"/>
<gene>
    <name evidence="1" type="ORF">D8S97_00795</name>
</gene>
<dbReference type="AlphaFoldDB" id="A0A3G2I668"/>
<dbReference type="OrthoDB" id="6553087at2"/>
<evidence type="ECO:0000313" key="1">
    <source>
        <dbReference type="EMBL" id="AYN24916.1"/>
    </source>
</evidence>
<dbReference type="EMBL" id="CP032759">
    <property type="protein sequence ID" value="AYN24916.1"/>
    <property type="molecule type" value="Genomic_DNA"/>
</dbReference>
<dbReference type="Proteomes" id="UP000271533">
    <property type="component" value="Chromosome"/>
</dbReference>
<protein>
    <submittedName>
        <fullName evidence="1">Uncharacterized protein</fullName>
    </submittedName>
</protein>
<organism evidence="1 2">
    <name type="scientific">Buchnera aphidicola subsp. Rhopalosiphum maidis</name>
    <dbReference type="NCBI Taxonomy" id="118109"/>
    <lineage>
        <taxon>Bacteria</taxon>
        <taxon>Pseudomonadati</taxon>
        <taxon>Pseudomonadota</taxon>
        <taxon>Gammaproteobacteria</taxon>
        <taxon>Enterobacterales</taxon>
        <taxon>Erwiniaceae</taxon>
        <taxon>Buchnera</taxon>
    </lineage>
</organism>
<sequence length="207" mass="24195">MEVREGALKVNQKFKDRMNRTIEKSHYKYFTDNNVWTVSDRLDVSPENFFSTIAHFQKIYEKLKSSSQELNKDFMTDFNSSLFVVDGNLIYSTNKEDMIEKFKKIVPNVTDQKLISAYAHPKILSQSYFQLLSKHPELNEYQIINSRNVYTITHIDNNQIKLVATNLSNLRAKDENSVQPYYSFGIRTSIIISSKNAPAMKFSHFVR</sequence>
<evidence type="ECO:0000313" key="2">
    <source>
        <dbReference type="Proteomes" id="UP000271533"/>
    </source>
</evidence>
<name>A0A3G2I668_BUCRM</name>
<reference evidence="1 2" key="1">
    <citation type="submission" date="2018-10" db="EMBL/GenBank/DDBJ databases">
        <title>Genome sequence of the corn leaf aphid (Rhopalosiphum maidis Fitch).</title>
        <authorList>
            <person name="Chen W."/>
            <person name="Shakir S."/>
            <person name="Bigham M."/>
            <person name="Fei Z."/>
            <person name="Jander G."/>
        </authorList>
    </citation>
    <scope>NUCLEOTIDE SEQUENCE [LARGE SCALE GENOMIC DNA]</scope>
    <source>
        <strain evidence="1 2">BTI</strain>
    </source>
</reference>